<gene>
    <name evidence="2" type="ORF">TBK1r_10720</name>
</gene>
<dbReference type="Proteomes" id="UP000318081">
    <property type="component" value="Chromosome"/>
</dbReference>
<keyword evidence="1" id="KW-0812">Transmembrane</keyword>
<accession>A0ABX5XJI2</accession>
<organism evidence="2 3">
    <name type="scientific">Stieleria magnilauensis</name>
    <dbReference type="NCBI Taxonomy" id="2527963"/>
    <lineage>
        <taxon>Bacteria</taxon>
        <taxon>Pseudomonadati</taxon>
        <taxon>Planctomycetota</taxon>
        <taxon>Planctomycetia</taxon>
        <taxon>Pirellulales</taxon>
        <taxon>Pirellulaceae</taxon>
        <taxon>Stieleria</taxon>
    </lineage>
</organism>
<dbReference type="EMBL" id="CP036432">
    <property type="protein sequence ID" value="QDV82147.1"/>
    <property type="molecule type" value="Genomic_DNA"/>
</dbReference>
<evidence type="ECO:0000313" key="3">
    <source>
        <dbReference type="Proteomes" id="UP000318081"/>
    </source>
</evidence>
<sequence length="70" mass="7306">MRSAAESIDTDTKANGLLVVGAFTGPAGTVYISEKRSAVVGATRRSLLIQMFAVLLLAAIGIRPTLRGCK</sequence>
<name>A0ABX5XJI2_9BACT</name>
<evidence type="ECO:0000313" key="2">
    <source>
        <dbReference type="EMBL" id="QDV82147.1"/>
    </source>
</evidence>
<keyword evidence="1" id="KW-1133">Transmembrane helix</keyword>
<proteinExistence type="predicted"/>
<evidence type="ECO:0000256" key="1">
    <source>
        <dbReference type="SAM" id="Phobius"/>
    </source>
</evidence>
<feature type="transmembrane region" description="Helical" evidence="1">
    <location>
        <begin position="47"/>
        <end position="66"/>
    </location>
</feature>
<reference evidence="2 3" key="1">
    <citation type="submission" date="2019-02" db="EMBL/GenBank/DDBJ databases">
        <title>Deep-cultivation of Planctomycetes and their phenomic and genomic characterization uncovers novel biology.</title>
        <authorList>
            <person name="Wiegand S."/>
            <person name="Jogler M."/>
            <person name="Boedeker C."/>
            <person name="Pinto D."/>
            <person name="Vollmers J."/>
            <person name="Rivas-Marin E."/>
            <person name="Kohn T."/>
            <person name="Peeters S.H."/>
            <person name="Heuer A."/>
            <person name="Rast P."/>
            <person name="Oberbeckmann S."/>
            <person name="Bunk B."/>
            <person name="Jeske O."/>
            <person name="Meyerdierks A."/>
            <person name="Storesund J.E."/>
            <person name="Kallscheuer N."/>
            <person name="Luecker S."/>
            <person name="Lage O.M."/>
            <person name="Pohl T."/>
            <person name="Merkel B.J."/>
            <person name="Hornburger P."/>
            <person name="Mueller R.-W."/>
            <person name="Bruemmer F."/>
            <person name="Labrenz M."/>
            <person name="Spormann A.M."/>
            <person name="Op den Camp H."/>
            <person name="Overmann J."/>
            <person name="Amann R."/>
            <person name="Jetten M.S.M."/>
            <person name="Mascher T."/>
            <person name="Medema M.H."/>
            <person name="Devos D.P."/>
            <person name="Kaster A.-K."/>
            <person name="Ovreas L."/>
            <person name="Rohde M."/>
            <person name="Galperin M.Y."/>
            <person name="Jogler C."/>
        </authorList>
    </citation>
    <scope>NUCLEOTIDE SEQUENCE [LARGE SCALE GENOMIC DNA]</scope>
    <source>
        <strain evidence="2 3">TBK1r</strain>
    </source>
</reference>
<keyword evidence="1" id="KW-0472">Membrane</keyword>
<keyword evidence="3" id="KW-1185">Reference proteome</keyword>
<protein>
    <submittedName>
        <fullName evidence="2">Uncharacterized protein</fullName>
    </submittedName>
</protein>